<evidence type="ECO:0000256" key="4">
    <source>
        <dbReference type="ARBA" id="ARBA00023004"/>
    </source>
</evidence>
<organism evidence="7 8">
    <name type="scientific">Pyxidicoccus fallax</name>
    <dbReference type="NCBI Taxonomy" id="394095"/>
    <lineage>
        <taxon>Bacteria</taxon>
        <taxon>Pseudomonadati</taxon>
        <taxon>Myxococcota</taxon>
        <taxon>Myxococcia</taxon>
        <taxon>Myxococcales</taxon>
        <taxon>Cystobacterineae</taxon>
        <taxon>Myxococcaceae</taxon>
        <taxon>Pyxidicoccus</taxon>
    </lineage>
</organism>
<protein>
    <submittedName>
        <fullName evidence="7">Rieske 2Fe-2S domain-containing protein</fullName>
    </submittedName>
</protein>
<dbReference type="AlphaFoldDB" id="A0A848LT75"/>
<dbReference type="Proteomes" id="UP000518300">
    <property type="component" value="Unassembled WGS sequence"/>
</dbReference>
<evidence type="ECO:0000256" key="5">
    <source>
        <dbReference type="ARBA" id="ARBA00023014"/>
    </source>
</evidence>
<dbReference type="PANTHER" id="PTHR21266">
    <property type="entry name" value="IRON-SULFUR DOMAIN CONTAINING PROTEIN"/>
    <property type="match status" value="1"/>
</dbReference>
<proteinExistence type="predicted"/>
<evidence type="ECO:0000313" key="8">
    <source>
        <dbReference type="Proteomes" id="UP000518300"/>
    </source>
</evidence>
<keyword evidence="4" id="KW-0408">Iron</keyword>
<keyword evidence="5" id="KW-0411">Iron-sulfur</keyword>
<keyword evidence="2" id="KW-0479">Metal-binding</keyword>
<dbReference type="SUPFAM" id="SSF55961">
    <property type="entry name" value="Bet v1-like"/>
    <property type="match status" value="1"/>
</dbReference>
<dbReference type="PROSITE" id="PS51296">
    <property type="entry name" value="RIESKE"/>
    <property type="match status" value="1"/>
</dbReference>
<dbReference type="Gene3D" id="2.102.10.10">
    <property type="entry name" value="Rieske [2Fe-2S] iron-sulphur domain"/>
    <property type="match status" value="1"/>
</dbReference>
<evidence type="ECO:0000313" key="7">
    <source>
        <dbReference type="EMBL" id="NMO20891.1"/>
    </source>
</evidence>
<dbReference type="GO" id="GO:0016491">
    <property type="term" value="F:oxidoreductase activity"/>
    <property type="evidence" value="ECO:0007669"/>
    <property type="project" value="UniProtKB-KW"/>
</dbReference>
<dbReference type="InterPro" id="IPR017941">
    <property type="entry name" value="Rieske_2Fe-2S"/>
</dbReference>
<dbReference type="InterPro" id="IPR050584">
    <property type="entry name" value="Cholesterol_7-desaturase"/>
</dbReference>
<dbReference type="PANTHER" id="PTHR21266:SF60">
    <property type="entry name" value="3-KETOSTEROID-9-ALPHA-MONOOXYGENASE, OXYGENASE COMPONENT"/>
    <property type="match status" value="1"/>
</dbReference>
<sequence length="349" mass="39552">MEPTPDVIRHFHPVLPSRSLGKQPVRVELAGRAYALFRDATGKPAALADACPHRFAPLSKGKVRPDGRLQCPYHGWRFDAEGRGANPAQPDLRHCNTRSFQVVERYDYLWLAEKDTPLSAFPEMGGGEYVFGGAFSTLFKAPLHVSLDNFSEDEHTPYVHTRLGWDDDHAANVTFEARNLEDRTEVSYRAPQRPAPFLRVLGVRNGDIFRNDWVTRFDPVRSQYTVSWETPDGTPRPFITQANIFFVPETARTTRLHAFSFLRCTIPAMRPLLPLAAKAASALTWWEVRDDSLFIPTVADTPYSHKGMRLDRFDKPLVHQRRLMERIYYRVGVEAAPAPVPLTREAAGG</sequence>
<dbReference type="InterPro" id="IPR036922">
    <property type="entry name" value="Rieske_2Fe-2S_sf"/>
</dbReference>
<feature type="domain" description="Rieske" evidence="6">
    <location>
        <begin position="11"/>
        <end position="111"/>
    </location>
</feature>
<name>A0A848LT75_9BACT</name>
<keyword evidence="8" id="KW-1185">Reference proteome</keyword>
<keyword evidence="3" id="KW-0560">Oxidoreductase</keyword>
<gene>
    <name evidence="7" type="ORF">HG543_39515</name>
</gene>
<dbReference type="SUPFAM" id="SSF50022">
    <property type="entry name" value="ISP domain"/>
    <property type="match status" value="1"/>
</dbReference>
<dbReference type="GO" id="GO:0051537">
    <property type="term" value="F:2 iron, 2 sulfur cluster binding"/>
    <property type="evidence" value="ECO:0007669"/>
    <property type="project" value="UniProtKB-KW"/>
</dbReference>
<accession>A0A848LT75</accession>
<dbReference type="GO" id="GO:0046872">
    <property type="term" value="F:metal ion binding"/>
    <property type="evidence" value="ECO:0007669"/>
    <property type="project" value="UniProtKB-KW"/>
</dbReference>
<evidence type="ECO:0000256" key="1">
    <source>
        <dbReference type="ARBA" id="ARBA00022714"/>
    </source>
</evidence>
<evidence type="ECO:0000256" key="3">
    <source>
        <dbReference type="ARBA" id="ARBA00023002"/>
    </source>
</evidence>
<evidence type="ECO:0000259" key="6">
    <source>
        <dbReference type="PROSITE" id="PS51296"/>
    </source>
</evidence>
<comment type="caution">
    <text evidence="7">The sequence shown here is derived from an EMBL/GenBank/DDBJ whole genome shotgun (WGS) entry which is preliminary data.</text>
</comment>
<dbReference type="Gene3D" id="3.90.380.10">
    <property type="entry name" value="Naphthalene 1,2-dioxygenase Alpha Subunit, Chain A, domain 1"/>
    <property type="match status" value="1"/>
</dbReference>
<keyword evidence="1" id="KW-0001">2Fe-2S</keyword>
<evidence type="ECO:0000256" key="2">
    <source>
        <dbReference type="ARBA" id="ARBA00022723"/>
    </source>
</evidence>
<reference evidence="7 8" key="1">
    <citation type="submission" date="2020-04" db="EMBL/GenBank/DDBJ databases">
        <title>Draft genome of Pyxidicoccus fallax type strain.</title>
        <authorList>
            <person name="Whitworth D.E."/>
        </authorList>
    </citation>
    <scope>NUCLEOTIDE SEQUENCE [LARGE SCALE GENOMIC DNA]</scope>
    <source>
        <strain evidence="7 8">DSM 14698</strain>
    </source>
</reference>
<dbReference type="EMBL" id="JABBJJ010000278">
    <property type="protein sequence ID" value="NMO20891.1"/>
    <property type="molecule type" value="Genomic_DNA"/>
</dbReference>
<dbReference type="Pfam" id="PF00355">
    <property type="entry name" value="Rieske"/>
    <property type="match status" value="1"/>
</dbReference>